<dbReference type="InterPro" id="IPR017853">
    <property type="entry name" value="GH"/>
</dbReference>
<sequence>MLFNKIAALSLGSLLASTVSAADLPAIEIKGNKFFFSNNGSQFYMKGIAYQQDSANTTQGNTFSDPLADFAACSRDIPYMQAVDTNTIRVYALNASLDHTQCMQALNDAGIYVVADLSQPSESINRNDPSWTVELYERYTSVVDQFHNYTNILGFFAGNEVTNNRSNTDASAFVKAAIRDTKAYIKDKGYRSIPVGYSTNDDEDTRVFMADYFACGDDDAKADFYGINMYEWCGESTFQTSGYADRTKELSNLTIPLFFSEYGCIESRPRKFEEVGTLYGPNMTDIWSGGIVYMYFEEENNYGLVSVSDNKVSTLSDYSYYSVTINKVSPTSLNSNSYTPSSTSLSCPATNVNWKAATSLPPTPNSALCDCMSSSLNCVVDDSVSEDDYGELFGVVCGTISCDGITANGTNGTYGSYSFCNAKDKLSFVLNNYYLKNGKSKSACDFSGSASLQSATTASSCSSALSQVGSVGTGSASGLSSFTNSGSSSGSASGSASKSGSASGSSASASSSGSGKKNAAVSSTQNSLAKVFMTALVVIGATAGVGFVIA</sequence>
<protein>
    <recommendedName>
        <fullName evidence="11">1,3-beta-glucanosyltransferase</fullName>
        <ecNumber evidence="11">2.4.1.-</ecNumber>
    </recommendedName>
</protein>
<dbReference type="GeneID" id="34688571"/>
<evidence type="ECO:0000259" key="13">
    <source>
        <dbReference type="SMART" id="SM00768"/>
    </source>
</evidence>
<evidence type="ECO:0000256" key="7">
    <source>
        <dbReference type="ARBA" id="ARBA00023157"/>
    </source>
</evidence>
<evidence type="ECO:0000256" key="9">
    <source>
        <dbReference type="ARBA" id="ARBA00023288"/>
    </source>
</evidence>
<dbReference type="Proteomes" id="UP000054304">
    <property type="component" value="Unassembled WGS sequence"/>
</dbReference>
<evidence type="ECO:0000313" key="14">
    <source>
        <dbReference type="EMBL" id="CEP65001.1"/>
    </source>
</evidence>
<dbReference type="SMART" id="SM00768">
    <property type="entry name" value="X8"/>
    <property type="match status" value="1"/>
</dbReference>
<evidence type="ECO:0000313" key="15">
    <source>
        <dbReference type="Proteomes" id="UP000054304"/>
    </source>
</evidence>
<dbReference type="STRING" id="1245769.A0A0C7NGZ7"/>
<reference evidence="14 15" key="1">
    <citation type="submission" date="2014-12" db="EMBL/GenBank/DDBJ databases">
        <authorList>
            <person name="Neuveglise Cecile"/>
        </authorList>
    </citation>
    <scope>NUCLEOTIDE SEQUENCE [LARGE SCALE GENOMIC DNA]</scope>
    <source>
        <strain evidence="14 15">CBS 12615</strain>
    </source>
</reference>
<evidence type="ECO:0000256" key="6">
    <source>
        <dbReference type="ARBA" id="ARBA00023136"/>
    </source>
</evidence>
<dbReference type="RefSeq" id="XP_022631198.1">
    <property type="nucleotide sequence ID" value="XM_022775388.1"/>
</dbReference>
<dbReference type="GO" id="GO:0042124">
    <property type="term" value="F:1,3-beta-glucanosyltransferase activity"/>
    <property type="evidence" value="ECO:0007669"/>
    <property type="project" value="TreeGrafter"/>
</dbReference>
<feature type="domain" description="X8" evidence="13">
    <location>
        <begin position="376"/>
        <end position="463"/>
    </location>
</feature>
<evidence type="ECO:0000256" key="5">
    <source>
        <dbReference type="ARBA" id="ARBA00022729"/>
    </source>
</evidence>
<accession>A0A0C7NGZ7</accession>
<feature type="chain" id="PRO_5005111863" description="1,3-beta-glucanosyltransferase" evidence="11">
    <location>
        <begin position="22"/>
        <end position="550"/>
    </location>
</feature>
<keyword evidence="10" id="KW-0961">Cell wall biogenesis/degradation</keyword>
<dbReference type="GO" id="GO:0031982">
    <property type="term" value="C:vesicle"/>
    <property type="evidence" value="ECO:0007669"/>
    <property type="project" value="UniProtKB-ARBA"/>
</dbReference>
<evidence type="ECO:0000256" key="4">
    <source>
        <dbReference type="ARBA" id="ARBA00022622"/>
    </source>
</evidence>
<name>A0A0C7NGZ7_9SACH</name>
<dbReference type="FunFam" id="1.20.58.1040:FF:000005">
    <property type="entry name" value="1,3-beta-glucanosyltransferase"/>
    <property type="match status" value="1"/>
</dbReference>
<evidence type="ECO:0000256" key="11">
    <source>
        <dbReference type="RuleBase" id="RU361209"/>
    </source>
</evidence>
<evidence type="ECO:0000256" key="3">
    <source>
        <dbReference type="ARBA" id="ARBA00022475"/>
    </source>
</evidence>
<dbReference type="InterPro" id="IPR004886">
    <property type="entry name" value="Glucanosyltransferase"/>
</dbReference>
<dbReference type="Pfam" id="PF07983">
    <property type="entry name" value="X8"/>
    <property type="match status" value="1"/>
</dbReference>
<dbReference type="GO" id="GO:0031505">
    <property type="term" value="P:fungal-type cell wall organization"/>
    <property type="evidence" value="ECO:0007669"/>
    <property type="project" value="TreeGrafter"/>
</dbReference>
<evidence type="ECO:0000256" key="12">
    <source>
        <dbReference type="SAM" id="Phobius"/>
    </source>
</evidence>
<dbReference type="Pfam" id="PF03198">
    <property type="entry name" value="Glyco_hydro_72"/>
    <property type="match status" value="1"/>
</dbReference>
<feature type="signal peptide" evidence="11">
    <location>
        <begin position="1"/>
        <end position="21"/>
    </location>
</feature>
<evidence type="ECO:0000256" key="8">
    <source>
        <dbReference type="ARBA" id="ARBA00023180"/>
    </source>
</evidence>
<dbReference type="GO" id="GO:0071970">
    <property type="term" value="P:fungal-type cell wall (1-&gt;3)-beta-D-glucan biosynthetic process"/>
    <property type="evidence" value="ECO:0007669"/>
    <property type="project" value="TreeGrafter"/>
</dbReference>
<comment type="similarity">
    <text evidence="2 11">Belongs to the glycosyl hydrolase 72 family.</text>
</comment>
<keyword evidence="4 11" id="KW-0336">GPI-anchor</keyword>
<dbReference type="EC" id="2.4.1.-" evidence="11"/>
<organism evidence="14 15">
    <name type="scientific">Lachancea lanzarotensis</name>
    <dbReference type="NCBI Taxonomy" id="1245769"/>
    <lineage>
        <taxon>Eukaryota</taxon>
        <taxon>Fungi</taxon>
        <taxon>Dikarya</taxon>
        <taxon>Ascomycota</taxon>
        <taxon>Saccharomycotina</taxon>
        <taxon>Saccharomycetes</taxon>
        <taxon>Saccharomycetales</taxon>
        <taxon>Saccharomycetaceae</taxon>
        <taxon>Lachancea</taxon>
    </lineage>
</organism>
<gene>
    <name evidence="14" type="ORF">LALA0_S16e00408g</name>
</gene>
<keyword evidence="3" id="KW-1003">Cell membrane</keyword>
<keyword evidence="12" id="KW-0812">Transmembrane</keyword>
<keyword evidence="8" id="KW-0325">Glycoprotein</keyword>
<dbReference type="HOGENOM" id="CLU_021855_2_1_1"/>
<dbReference type="SUPFAM" id="SSF51445">
    <property type="entry name" value="(Trans)glycosidases"/>
    <property type="match status" value="1"/>
</dbReference>
<keyword evidence="7" id="KW-1015">Disulfide bond</keyword>
<feature type="transmembrane region" description="Helical" evidence="12">
    <location>
        <begin position="531"/>
        <end position="549"/>
    </location>
</feature>
<evidence type="ECO:0000256" key="10">
    <source>
        <dbReference type="ARBA" id="ARBA00023316"/>
    </source>
</evidence>
<keyword evidence="12" id="KW-1133">Transmembrane helix</keyword>
<comment type="subcellular location">
    <subcellularLocation>
        <location evidence="1 11">Cell membrane</location>
        <topology evidence="1 11">Lipid-anchor</topology>
        <topology evidence="1 11">GPI-anchor</topology>
    </subcellularLocation>
</comment>
<evidence type="ECO:0000256" key="1">
    <source>
        <dbReference type="ARBA" id="ARBA00004609"/>
    </source>
</evidence>
<proteinExistence type="inferred from homology"/>
<dbReference type="GO" id="GO:0009277">
    <property type="term" value="C:fungal-type cell wall"/>
    <property type="evidence" value="ECO:0007669"/>
    <property type="project" value="UniProtKB-ARBA"/>
</dbReference>
<dbReference type="InterPro" id="IPR012946">
    <property type="entry name" value="X8"/>
</dbReference>
<keyword evidence="9 11" id="KW-0449">Lipoprotein</keyword>
<dbReference type="AlphaFoldDB" id="A0A0C7NGZ7"/>
<keyword evidence="5 11" id="KW-0732">Signal</keyword>
<dbReference type="EMBL" id="LN736375">
    <property type="protein sequence ID" value="CEP65001.1"/>
    <property type="molecule type" value="Genomic_DNA"/>
</dbReference>
<dbReference type="PANTHER" id="PTHR31468:SF2">
    <property type="entry name" value="1,3-BETA-GLUCANOSYLTRANSFERASE GAS1"/>
    <property type="match status" value="1"/>
</dbReference>
<dbReference type="GO" id="GO:0005886">
    <property type="term" value="C:plasma membrane"/>
    <property type="evidence" value="ECO:0007669"/>
    <property type="project" value="UniProtKB-SubCell"/>
</dbReference>
<dbReference type="FunFam" id="3.20.20.80:FF:000038">
    <property type="entry name" value="1,3-beta-glucanosyltransferase"/>
    <property type="match status" value="1"/>
</dbReference>
<dbReference type="Gene3D" id="3.20.20.80">
    <property type="entry name" value="Glycosidases"/>
    <property type="match status" value="1"/>
</dbReference>
<keyword evidence="11" id="KW-0808">Transferase</keyword>
<dbReference type="Gene3D" id="1.20.58.1040">
    <property type="match status" value="1"/>
</dbReference>
<comment type="function">
    <text evidence="11">Splits internally a 1,3-beta-glucan molecule and transfers the newly generated reducing end (the donor) to the non-reducing end of another 1,3-beta-glucan molecule (the acceptor) forming a 1,3-beta linkage, resulting in the elongation of 1,3-beta-glucan chains in the cell wall.</text>
</comment>
<evidence type="ECO:0000256" key="2">
    <source>
        <dbReference type="ARBA" id="ARBA00007528"/>
    </source>
</evidence>
<keyword evidence="15" id="KW-1185">Reference proteome</keyword>
<keyword evidence="6 11" id="KW-0472">Membrane</keyword>
<dbReference type="PANTHER" id="PTHR31468">
    <property type="entry name" value="1,3-BETA-GLUCANOSYLTRANSFERASE GAS1"/>
    <property type="match status" value="1"/>
</dbReference>
<dbReference type="OrthoDB" id="421038at2759"/>
<dbReference type="GO" id="GO:0098552">
    <property type="term" value="C:side of membrane"/>
    <property type="evidence" value="ECO:0007669"/>
    <property type="project" value="UniProtKB-KW"/>
</dbReference>